<dbReference type="GO" id="GO:0008289">
    <property type="term" value="F:lipid binding"/>
    <property type="evidence" value="ECO:0007669"/>
    <property type="project" value="UniProtKB-KW"/>
</dbReference>
<evidence type="ECO:0000313" key="2">
    <source>
        <dbReference type="EMBL" id="QCI59041.1"/>
    </source>
</evidence>
<dbReference type="PROSITE" id="PS51482">
    <property type="entry name" value="DEGV"/>
    <property type="match status" value="1"/>
</dbReference>
<dbReference type="Gene3D" id="3.40.50.10440">
    <property type="entry name" value="Dihydroxyacetone kinase, domain 1"/>
    <property type="match status" value="1"/>
</dbReference>
<dbReference type="GeneID" id="89523455"/>
<gene>
    <name evidence="2" type="ORF">EIO64_07260</name>
</gene>
<dbReference type="Gene3D" id="3.30.1180.10">
    <property type="match status" value="1"/>
</dbReference>
<dbReference type="AlphaFoldDB" id="A0A4D7AN97"/>
<reference evidence="3" key="1">
    <citation type="submission" date="2018-12" db="EMBL/GenBank/DDBJ databases">
        <title>Dusodibacter welbiota gen. nov., sp. nov., isolated from human faeces and emended description of the Oscillibacter genus.</title>
        <authorList>
            <person name="Le Roy T."/>
            <person name="Van der Smissen P."/>
            <person name="Delzenne N."/>
            <person name="Muccioli G."/>
            <person name="Collet J.F."/>
            <person name="Cani P.D."/>
        </authorList>
    </citation>
    <scope>NUCLEOTIDE SEQUENCE [LARGE SCALE GENOMIC DNA]</scope>
    <source>
        <strain evidence="3">J115</strain>
    </source>
</reference>
<proteinExistence type="predicted"/>
<dbReference type="InterPro" id="IPR043168">
    <property type="entry name" value="DegV_C"/>
</dbReference>
<organism evidence="2 3">
    <name type="scientific">Dysosmobacter welbionis</name>
    <dbReference type="NCBI Taxonomy" id="2093857"/>
    <lineage>
        <taxon>Bacteria</taxon>
        <taxon>Bacillati</taxon>
        <taxon>Bacillota</taxon>
        <taxon>Clostridia</taxon>
        <taxon>Eubacteriales</taxon>
        <taxon>Oscillospiraceae</taxon>
        <taxon>Dysosmobacter</taxon>
    </lineage>
</organism>
<dbReference type="NCBIfam" id="TIGR00762">
    <property type="entry name" value="DegV"/>
    <property type="match status" value="1"/>
</dbReference>
<dbReference type="Proteomes" id="UP000298642">
    <property type="component" value="Chromosome"/>
</dbReference>
<keyword evidence="1" id="KW-0446">Lipid-binding</keyword>
<dbReference type="PANTHER" id="PTHR33434:SF2">
    <property type="entry name" value="FATTY ACID-BINDING PROTEIN TM_1468"/>
    <property type="match status" value="1"/>
</dbReference>
<name>A0A4D7AN97_9FIRM</name>
<dbReference type="RefSeq" id="WP_021750253.1">
    <property type="nucleotide sequence ID" value="NZ_CAUWCU010000002.1"/>
</dbReference>
<sequence>MTWNIVSDSSCDLRTASFHSSCVRFETVPLRIQVGGREFVDDDALSVPALLSAMAVEKAASSSACPSPADFAGAFERGDRTVCFTLSSQLSGTYHAACIAREMVLEEHPEKQICVIDSRAAAGTMVLLIRRAQALMEAAGDDGDFDALCQQLHRYQATLRTCFTLENFDNLIKNGRMRPIVGTLLRSLGIHIIADATAEGTIHVADKARGVGKTYRAITALMKASKDCTDAEVVISHCENLEGAMALKRQILADLPVKQVDLLSCRGLTSFYAMEKGLIVGY</sequence>
<dbReference type="InterPro" id="IPR003797">
    <property type="entry name" value="DegV"/>
</dbReference>
<dbReference type="PANTHER" id="PTHR33434">
    <property type="entry name" value="DEGV DOMAIN-CONTAINING PROTEIN DR_1986-RELATED"/>
    <property type="match status" value="1"/>
</dbReference>
<dbReference type="InterPro" id="IPR050270">
    <property type="entry name" value="DegV_domain_contain"/>
</dbReference>
<dbReference type="Gene3D" id="2.20.28.50">
    <property type="entry name" value="degv family protein"/>
    <property type="match status" value="1"/>
</dbReference>
<keyword evidence="3" id="KW-1185">Reference proteome</keyword>
<dbReference type="EMBL" id="CP034413">
    <property type="protein sequence ID" value="QCI59041.1"/>
    <property type="molecule type" value="Genomic_DNA"/>
</dbReference>
<dbReference type="Pfam" id="PF02645">
    <property type="entry name" value="DegV"/>
    <property type="match status" value="1"/>
</dbReference>
<evidence type="ECO:0000313" key="3">
    <source>
        <dbReference type="Proteomes" id="UP000298642"/>
    </source>
</evidence>
<dbReference type="KEGG" id="obj:EIO64_07260"/>
<protein>
    <submittedName>
        <fullName evidence="2">DegV family EDD domain-containing protein</fullName>
    </submittedName>
</protein>
<accession>A0A4D7AN97</accession>
<dbReference type="SUPFAM" id="SSF82549">
    <property type="entry name" value="DAK1/DegV-like"/>
    <property type="match status" value="1"/>
</dbReference>
<evidence type="ECO:0000256" key="1">
    <source>
        <dbReference type="ARBA" id="ARBA00023121"/>
    </source>
</evidence>